<accession>A0AAE7S0T4</accession>
<proteinExistence type="predicted"/>
<sequence length="320" mass="38297">MVPDIDIYHYYEKYIEDANSDIERFKENHNVAVKMRDSLKQYLLSNITYIANYLGIKLVEYGQEWIDGIYNPKRLLINKVYDKLEEYKAGEERIMLMQIVKYCNILRKINALNTYIRLAKKRSELTFKQYRDYVAKFYQYGVHKCCLEGYAYGYGYGLGDLMINRWTHDPKDNKRKRIDHRKTALAKEKLIAEGKKPYNKEEAEIYKLRGLKYDGVPYVVYQEDVSFYNIDIVNNQYVAHQNLDFEHTEYYSTQLRGKSHEQNAAKLKDKKEVYSIKADLRTKLKLYTLVDKGAYLNYIRNVDQKKYQRGAHNSKNRQRF</sequence>
<dbReference type="RefSeq" id="YP_010359187.1">
    <property type="nucleotide sequence ID" value="NC_062770.1"/>
</dbReference>
<reference evidence="1 2" key="1">
    <citation type="submission" date="2021-04" db="EMBL/GenBank/DDBJ databases">
        <authorList>
            <person name="Shkoporov A.N."/>
            <person name="Stockdale S.R."/>
            <person name="Guerin E."/>
            <person name="Ross R.P."/>
            <person name="Hill C."/>
        </authorList>
    </citation>
    <scope>NUCLEOTIDE SEQUENCE [LARGE SCALE GENOMIC DNA]</scope>
    <source>
        <strain evidence="2">cr91_1</strain>
    </source>
</reference>
<dbReference type="KEGG" id="vg:75691517"/>
<dbReference type="GeneID" id="75691517"/>
<dbReference type="Proteomes" id="UP000827372">
    <property type="component" value="Segment"/>
</dbReference>
<dbReference type="EMBL" id="MZ130480">
    <property type="protein sequence ID" value="QWM89615.1"/>
    <property type="molecule type" value="Genomic_DNA"/>
</dbReference>
<protein>
    <submittedName>
        <fullName evidence="1">Integration host factor IHF subunit, histone-like protein</fullName>
    </submittedName>
</protein>
<keyword evidence="2" id="KW-1185">Reference proteome</keyword>
<evidence type="ECO:0000313" key="2">
    <source>
        <dbReference type="Proteomes" id="UP000827372"/>
    </source>
</evidence>
<name>A0AAE7S0T4_9CAUD</name>
<gene>
    <name evidence="1" type="primary">gp_16385</name>
</gene>
<evidence type="ECO:0000313" key="1">
    <source>
        <dbReference type="EMBL" id="QWM89615.1"/>
    </source>
</evidence>
<organism evidence="1 2">
    <name type="scientific">uncultured phage cr91_1</name>
    <dbReference type="NCBI Taxonomy" id="2986403"/>
    <lineage>
        <taxon>Viruses</taxon>
        <taxon>Duplodnaviria</taxon>
        <taxon>Heunggongvirae</taxon>
        <taxon>Uroviricota</taxon>
        <taxon>Caudoviricetes</taxon>
        <taxon>Crassvirales</taxon>
        <taxon>Intestiviridae</taxon>
        <taxon>Crudevirinae</taxon>
        <taxon>Drivevirus</taxon>
        <taxon>Drivevirus gastrointestinalis</taxon>
    </lineage>
</organism>